<evidence type="ECO:0000256" key="7">
    <source>
        <dbReference type="ARBA" id="ARBA00022989"/>
    </source>
</evidence>
<proteinExistence type="inferred from homology"/>
<dbReference type="PROSITE" id="PS50928">
    <property type="entry name" value="ABC_TM1"/>
    <property type="match status" value="1"/>
</dbReference>
<dbReference type="InterPro" id="IPR005672">
    <property type="entry name" value="Phosphate_PstA"/>
</dbReference>
<sequence length="387" mass="42688">MEFDSAFEARMKKRYRAERRFKGYCITGLATALVFLLVFFTDIIVKALPALQQAEVRITYVYNEESADFPSAGIQEDYYELVSRGWLRIVPKRMRDNPELMGTTEQTWALATDGVDQYLKGQYNKLSEEEQALADRMVAAGNLRLAFNTGFFTTGDSKLPEMAGLWASLVGSIYVMILTFLFAFPLGVMTAVYLEEFAPENKLTQLIEVNINNLAAVPSIIFGLLGLAVFINFFGVPRSTVLAGGLTMGIMTLPLIIISARAALRAVPDSIRQGALAMGASRWQMVKDHVLPLAMPGVLTGTIIGMAVAIGETAPLLIIGMVAYIPNAPETFTDAATVLPAQIYTWAGEPERSYVSRTALGIMVLLTAMITMNATAVYLRNRFTRRW</sequence>
<keyword evidence="12" id="KW-1185">Reference proteome</keyword>
<dbReference type="GO" id="GO:0005886">
    <property type="term" value="C:plasma membrane"/>
    <property type="evidence" value="ECO:0007669"/>
    <property type="project" value="UniProtKB-SubCell"/>
</dbReference>
<reference evidence="11" key="1">
    <citation type="submission" date="2022-08" db="EMBL/GenBank/DDBJ databases">
        <title>Genomic Encyclopedia of Type Strains, Phase III (KMG-III): the genomes of soil and plant-associated and newly described type strains.</title>
        <authorList>
            <person name="Whitman W."/>
        </authorList>
    </citation>
    <scope>NUCLEOTIDE SEQUENCE</scope>
    <source>
        <strain evidence="11">HMT 1</strain>
    </source>
</reference>
<evidence type="ECO:0000256" key="3">
    <source>
        <dbReference type="ARBA" id="ARBA00016864"/>
    </source>
</evidence>
<protein>
    <recommendedName>
        <fullName evidence="3 9">Phosphate transport system permease protein PstA</fullName>
    </recommendedName>
</protein>
<evidence type="ECO:0000259" key="10">
    <source>
        <dbReference type="PROSITE" id="PS50928"/>
    </source>
</evidence>
<dbReference type="Pfam" id="PF00528">
    <property type="entry name" value="BPD_transp_1"/>
    <property type="match status" value="1"/>
</dbReference>
<evidence type="ECO:0000256" key="4">
    <source>
        <dbReference type="ARBA" id="ARBA00022448"/>
    </source>
</evidence>
<name>A0AAE3HMR8_9GAMM</name>
<comment type="caution">
    <text evidence="11">The sequence shown here is derived from an EMBL/GenBank/DDBJ whole genome shotgun (WGS) entry which is preliminary data.</text>
</comment>
<keyword evidence="5 9" id="KW-1003">Cell membrane</keyword>
<dbReference type="InterPro" id="IPR035906">
    <property type="entry name" value="MetI-like_sf"/>
</dbReference>
<dbReference type="Pfam" id="PF11812">
    <property type="entry name" value="DUF3333"/>
    <property type="match status" value="2"/>
</dbReference>
<feature type="transmembrane region" description="Helical" evidence="9">
    <location>
        <begin position="165"/>
        <end position="194"/>
    </location>
</feature>
<dbReference type="AlphaFoldDB" id="A0AAE3HMR8"/>
<evidence type="ECO:0000256" key="8">
    <source>
        <dbReference type="ARBA" id="ARBA00023136"/>
    </source>
</evidence>
<dbReference type="SUPFAM" id="SSF161098">
    <property type="entry name" value="MetI-like"/>
    <property type="match status" value="1"/>
</dbReference>
<accession>A0AAE3HMR8</accession>
<dbReference type="InterPro" id="IPR024573">
    <property type="entry name" value="DUF3333"/>
</dbReference>
<feature type="transmembrane region" description="Helical" evidence="9">
    <location>
        <begin position="214"/>
        <end position="235"/>
    </location>
</feature>
<evidence type="ECO:0000256" key="2">
    <source>
        <dbReference type="ARBA" id="ARBA00007069"/>
    </source>
</evidence>
<comment type="caution">
    <text evidence="9">Lacks conserved residue(s) required for the propagation of feature annotation.</text>
</comment>
<comment type="similarity">
    <text evidence="2 9">Belongs to the binding-protein-dependent transport system permease family. CysTW subfamily.</text>
</comment>
<keyword evidence="7 9" id="KW-1133">Transmembrane helix</keyword>
<organism evidence="11 12">
    <name type="scientific">Methylohalomonas lacus</name>
    <dbReference type="NCBI Taxonomy" id="398773"/>
    <lineage>
        <taxon>Bacteria</taxon>
        <taxon>Pseudomonadati</taxon>
        <taxon>Pseudomonadota</taxon>
        <taxon>Gammaproteobacteria</taxon>
        <taxon>Methylohalomonadales</taxon>
        <taxon>Methylohalomonadaceae</taxon>
        <taxon>Methylohalomonas</taxon>
    </lineage>
</organism>
<evidence type="ECO:0000256" key="5">
    <source>
        <dbReference type="ARBA" id="ARBA00022475"/>
    </source>
</evidence>
<dbReference type="InterPro" id="IPR000515">
    <property type="entry name" value="MetI-like"/>
</dbReference>
<dbReference type="GO" id="GO:0005315">
    <property type="term" value="F:phosphate transmembrane transporter activity"/>
    <property type="evidence" value="ECO:0007669"/>
    <property type="project" value="InterPro"/>
</dbReference>
<evidence type="ECO:0000313" key="11">
    <source>
        <dbReference type="EMBL" id="MCS3903967.1"/>
    </source>
</evidence>
<feature type="transmembrane region" description="Helical" evidence="9">
    <location>
        <begin position="359"/>
        <end position="379"/>
    </location>
</feature>
<evidence type="ECO:0000256" key="9">
    <source>
        <dbReference type="RuleBase" id="RU363043"/>
    </source>
</evidence>
<feature type="transmembrane region" description="Helical" evidence="9">
    <location>
        <begin position="21"/>
        <end position="40"/>
    </location>
</feature>
<dbReference type="Proteomes" id="UP001204445">
    <property type="component" value="Unassembled WGS sequence"/>
</dbReference>
<dbReference type="GO" id="GO:0035435">
    <property type="term" value="P:phosphate ion transmembrane transport"/>
    <property type="evidence" value="ECO:0007669"/>
    <property type="project" value="InterPro"/>
</dbReference>
<dbReference type="RefSeq" id="WP_259055970.1">
    <property type="nucleotide sequence ID" value="NZ_JANUCT010000014.1"/>
</dbReference>
<dbReference type="Gene3D" id="1.10.3720.10">
    <property type="entry name" value="MetI-like"/>
    <property type="match status" value="1"/>
</dbReference>
<evidence type="ECO:0000256" key="1">
    <source>
        <dbReference type="ARBA" id="ARBA00004651"/>
    </source>
</evidence>
<keyword evidence="6 9" id="KW-0812">Transmembrane</keyword>
<feature type="transmembrane region" description="Helical" evidence="9">
    <location>
        <begin position="241"/>
        <end position="264"/>
    </location>
</feature>
<evidence type="ECO:0000313" key="12">
    <source>
        <dbReference type="Proteomes" id="UP001204445"/>
    </source>
</evidence>
<evidence type="ECO:0000256" key="6">
    <source>
        <dbReference type="ARBA" id="ARBA00022692"/>
    </source>
</evidence>
<dbReference type="EMBL" id="JANUCT010000014">
    <property type="protein sequence ID" value="MCS3903967.1"/>
    <property type="molecule type" value="Genomic_DNA"/>
</dbReference>
<dbReference type="CDD" id="cd06261">
    <property type="entry name" value="TM_PBP2"/>
    <property type="match status" value="1"/>
</dbReference>
<dbReference type="PANTHER" id="PTHR43470:SF5">
    <property type="entry name" value="PHOSPHATE TRANSPORT SYSTEM PERMEASE PROTEIN PSTA"/>
    <property type="match status" value="1"/>
</dbReference>
<keyword evidence="4" id="KW-0813">Transport</keyword>
<feature type="domain" description="ABC transmembrane type-1" evidence="10">
    <location>
        <begin position="169"/>
        <end position="375"/>
    </location>
</feature>
<comment type="subcellular location">
    <subcellularLocation>
        <location evidence="9">Cell inner membrane</location>
        <topology evidence="9">Multi-pass membrane protein</topology>
    </subcellularLocation>
    <subcellularLocation>
        <location evidence="1">Cell membrane</location>
        <topology evidence="1">Multi-pass membrane protein</topology>
    </subcellularLocation>
</comment>
<gene>
    <name evidence="11" type="ORF">J2T55_001999</name>
</gene>
<keyword evidence="8 9" id="KW-0472">Membrane</keyword>
<dbReference type="PANTHER" id="PTHR43470">
    <property type="entry name" value="PHOSPHATE TRANSPORT SYSTEM PERMEASE PROTEIN PSTA-RELATED"/>
    <property type="match status" value="1"/>
</dbReference>
<dbReference type="NCBIfam" id="TIGR00974">
    <property type="entry name" value="3a0107s02c"/>
    <property type="match status" value="1"/>
</dbReference>